<evidence type="ECO:0000259" key="5">
    <source>
        <dbReference type="Pfam" id="PF00890"/>
    </source>
</evidence>
<keyword evidence="3" id="KW-0274">FAD</keyword>
<reference evidence="6 7" key="1">
    <citation type="submission" date="2022-01" db="EMBL/GenBank/DDBJ databases">
        <authorList>
            <person name="Won M."/>
            <person name="Kim S.-J."/>
            <person name="Kwon S.-W."/>
        </authorList>
    </citation>
    <scope>NUCLEOTIDE SEQUENCE [LARGE SCALE GENOMIC DNA]</scope>
    <source>
        <strain evidence="6 7">KCTC 23505</strain>
    </source>
</reference>
<dbReference type="InterPro" id="IPR050315">
    <property type="entry name" value="FAD-oxidoreductase_2"/>
</dbReference>
<comment type="caution">
    <text evidence="6">The sequence shown here is derived from an EMBL/GenBank/DDBJ whole genome shotgun (WGS) entry which is preliminary data.</text>
</comment>
<dbReference type="NCBIfam" id="TIGR02485">
    <property type="entry name" value="CobZ_N-term"/>
    <property type="match status" value="1"/>
</dbReference>
<comment type="cofactor">
    <cofactor evidence="1">
        <name>FAD</name>
        <dbReference type="ChEBI" id="CHEBI:57692"/>
    </cofactor>
</comment>
<evidence type="ECO:0000256" key="3">
    <source>
        <dbReference type="ARBA" id="ARBA00022827"/>
    </source>
</evidence>
<dbReference type="Gene3D" id="3.90.700.10">
    <property type="entry name" value="Succinate dehydrogenase/fumarate reductase flavoprotein, catalytic domain"/>
    <property type="match status" value="1"/>
</dbReference>
<dbReference type="SUPFAM" id="SSF56425">
    <property type="entry name" value="Succinate dehydrogenase/fumarate reductase flavoprotein, catalytic domain"/>
    <property type="match status" value="1"/>
</dbReference>
<dbReference type="InterPro" id="IPR003953">
    <property type="entry name" value="FAD-dep_OxRdtase_2_FAD-bd"/>
</dbReference>
<dbReference type="Pfam" id="PF00890">
    <property type="entry name" value="FAD_binding_2"/>
    <property type="match status" value="1"/>
</dbReference>
<protein>
    <submittedName>
        <fullName evidence="6">FAD-dependent tricarballylate dehydrogenase TcuA</fullName>
    </submittedName>
</protein>
<evidence type="ECO:0000256" key="4">
    <source>
        <dbReference type="ARBA" id="ARBA00023002"/>
    </source>
</evidence>
<dbReference type="EMBL" id="JAKGBZ010000008">
    <property type="protein sequence ID" value="MCF3946266.1"/>
    <property type="molecule type" value="Genomic_DNA"/>
</dbReference>
<dbReference type="InterPro" id="IPR012831">
    <property type="entry name" value="CobZ"/>
</dbReference>
<evidence type="ECO:0000256" key="2">
    <source>
        <dbReference type="ARBA" id="ARBA00022630"/>
    </source>
</evidence>
<keyword evidence="2" id="KW-0285">Flavoprotein</keyword>
<organism evidence="6 7">
    <name type="scientific">Acidiphilium iwatense</name>
    <dbReference type="NCBI Taxonomy" id="768198"/>
    <lineage>
        <taxon>Bacteria</taxon>
        <taxon>Pseudomonadati</taxon>
        <taxon>Pseudomonadota</taxon>
        <taxon>Alphaproteobacteria</taxon>
        <taxon>Acetobacterales</taxon>
        <taxon>Acidocellaceae</taxon>
        <taxon>Acidiphilium</taxon>
    </lineage>
</organism>
<evidence type="ECO:0000256" key="1">
    <source>
        <dbReference type="ARBA" id="ARBA00001974"/>
    </source>
</evidence>
<accession>A0ABS9DU61</accession>
<keyword evidence="7" id="KW-1185">Reference proteome</keyword>
<proteinExistence type="predicted"/>
<evidence type="ECO:0000313" key="7">
    <source>
        <dbReference type="Proteomes" id="UP001521209"/>
    </source>
</evidence>
<dbReference type="InterPro" id="IPR036188">
    <property type="entry name" value="FAD/NAD-bd_sf"/>
</dbReference>
<dbReference type="SUPFAM" id="SSF51905">
    <property type="entry name" value="FAD/NAD(P)-binding domain"/>
    <property type="match status" value="1"/>
</dbReference>
<dbReference type="PANTHER" id="PTHR43400">
    <property type="entry name" value="FUMARATE REDUCTASE"/>
    <property type="match status" value="1"/>
</dbReference>
<keyword evidence="4" id="KW-0560">Oxidoreductase</keyword>
<feature type="domain" description="FAD-dependent oxidoreductase 2 FAD-binding" evidence="5">
    <location>
        <begin position="3"/>
        <end position="427"/>
    </location>
</feature>
<dbReference type="PANTHER" id="PTHR43400:SF7">
    <property type="entry name" value="FAD-DEPENDENT OXIDOREDUCTASE 2 FAD BINDING DOMAIN-CONTAINING PROTEIN"/>
    <property type="match status" value="1"/>
</dbReference>
<gene>
    <name evidence="6" type="primary">tcuA</name>
    <name evidence="6" type="ORF">L2A60_06165</name>
</gene>
<dbReference type="Gene3D" id="3.50.50.60">
    <property type="entry name" value="FAD/NAD(P)-binding domain"/>
    <property type="match status" value="1"/>
</dbReference>
<dbReference type="InterPro" id="IPR027477">
    <property type="entry name" value="Succ_DH/fumarate_Rdtase_cat_sf"/>
</dbReference>
<name>A0ABS9DU61_9PROT</name>
<evidence type="ECO:0000313" key="6">
    <source>
        <dbReference type="EMBL" id="MCF3946266.1"/>
    </source>
</evidence>
<dbReference type="Proteomes" id="UP001521209">
    <property type="component" value="Unassembled WGS sequence"/>
</dbReference>
<dbReference type="NCBIfam" id="NF006130">
    <property type="entry name" value="PRK08274.1"/>
    <property type="match status" value="1"/>
</dbReference>
<sequence length="459" mass="49007">MWDVLVVGGGNAALCAAITAREAGASVVLLEHAPRAFRGGNSRHTRNLRAMHDAPAGVLTDVYGEAEYWDDLLRVTGGATDEHLARMTIRASADAPAWMSAHGVNFQPSLTGTLNLGRTNAFFLGGGKALVNAYFAAAERLGVTILYDTEVTDLELDNGAVRAVNTVSRGFPLTLQARSVVAASGGFQANIGWLREYWGEAADNFIIRGTPFAQGTVLRDLLGHGVQQVGDPAQCHAVAIDARAPKFDGGIVTRLDCVPFSIVVDRAAWRFYDEGEDVWPKRYAIWGRLVAQRQGQIAYAILDAKAAKLFMPSVFPAIRAGSIAELAGKLGLDPAALETTVSRYNASVRPGNFDSAALDDCRTEGLDPPKTHWARTIDTPPFIGYPLRPGITFTYLGVKVTERAQVLMRNGRPVANLWASGEIMAGNILGKGYLAGFGMAIGTVFGRIAGAEAARHAGN</sequence>